<gene>
    <name evidence="1" type="ORF">Nepgr_017715</name>
</gene>
<dbReference type="EMBL" id="BSYO01000015">
    <property type="protein sequence ID" value="GMH15874.1"/>
    <property type="molecule type" value="Genomic_DNA"/>
</dbReference>
<evidence type="ECO:0000313" key="1">
    <source>
        <dbReference type="EMBL" id="GMH15874.1"/>
    </source>
</evidence>
<protein>
    <submittedName>
        <fullName evidence="1">Uncharacterized protein</fullName>
    </submittedName>
</protein>
<evidence type="ECO:0000313" key="2">
    <source>
        <dbReference type="Proteomes" id="UP001279734"/>
    </source>
</evidence>
<keyword evidence="2" id="KW-1185">Reference proteome</keyword>
<dbReference type="Proteomes" id="UP001279734">
    <property type="component" value="Unassembled WGS sequence"/>
</dbReference>
<sequence length="108" mass="11850">MYATGNARSNHCRGAVNTPYVVLVLSTVSSKQPNSSEKPSRSVSSIHGPILFKASSCEGPSPYIPAAKSSSPYVSGSEHRYLHRIPFNLVSEFNFFLPSHFEFEGMQL</sequence>
<organism evidence="1 2">
    <name type="scientific">Nepenthes gracilis</name>
    <name type="common">Slender pitcher plant</name>
    <dbReference type="NCBI Taxonomy" id="150966"/>
    <lineage>
        <taxon>Eukaryota</taxon>
        <taxon>Viridiplantae</taxon>
        <taxon>Streptophyta</taxon>
        <taxon>Embryophyta</taxon>
        <taxon>Tracheophyta</taxon>
        <taxon>Spermatophyta</taxon>
        <taxon>Magnoliopsida</taxon>
        <taxon>eudicotyledons</taxon>
        <taxon>Gunneridae</taxon>
        <taxon>Pentapetalae</taxon>
        <taxon>Caryophyllales</taxon>
        <taxon>Nepenthaceae</taxon>
        <taxon>Nepenthes</taxon>
    </lineage>
</organism>
<name>A0AAD3SS30_NEPGR</name>
<dbReference type="AlphaFoldDB" id="A0AAD3SS30"/>
<accession>A0AAD3SS30</accession>
<reference evidence="1" key="1">
    <citation type="submission" date="2023-05" db="EMBL/GenBank/DDBJ databases">
        <title>Nepenthes gracilis genome sequencing.</title>
        <authorList>
            <person name="Fukushima K."/>
        </authorList>
    </citation>
    <scope>NUCLEOTIDE SEQUENCE</scope>
    <source>
        <strain evidence="1">SING2019-196</strain>
    </source>
</reference>
<proteinExistence type="predicted"/>
<comment type="caution">
    <text evidence="1">The sequence shown here is derived from an EMBL/GenBank/DDBJ whole genome shotgun (WGS) entry which is preliminary data.</text>
</comment>